<sequence length="109" mass="12658">MTLYGIKAVKLIVEPIEERCVHCDTVHTMDMHIFQKYISLMGIPVFPVGKTGISFCNHCKQTTRRKDMRGSLKRVFEKVRSHTHIPFWTWMGTALATLALVLTAFYNWQ</sequence>
<keyword evidence="1" id="KW-1133">Transmembrane helix</keyword>
<dbReference type="Proteomes" id="UP000244168">
    <property type="component" value="Unassembled WGS sequence"/>
</dbReference>
<feature type="transmembrane region" description="Helical" evidence="1">
    <location>
        <begin position="87"/>
        <end position="108"/>
    </location>
</feature>
<protein>
    <recommendedName>
        <fullName evidence="4">Zinc ribbon family protein</fullName>
    </recommendedName>
</protein>
<dbReference type="EMBL" id="QAOQ01000003">
    <property type="protein sequence ID" value="PTQ98156.1"/>
    <property type="molecule type" value="Genomic_DNA"/>
</dbReference>
<proteinExistence type="predicted"/>
<evidence type="ECO:0008006" key="4">
    <source>
        <dbReference type="Google" id="ProtNLM"/>
    </source>
</evidence>
<dbReference type="RefSeq" id="WP_107828337.1">
    <property type="nucleotide sequence ID" value="NZ_CP160205.1"/>
</dbReference>
<dbReference type="AlphaFoldDB" id="A0A2T5JBA6"/>
<keyword evidence="3" id="KW-1185">Reference proteome</keyword>
<gene>
    <name evidence="2" type="ORF">C8P68_103316</name>
</gene>
<evidence type="ECO:0000313" key="3">
    <source>
        <dbReference type="Proteomes" id="UP000244168"/>
    </source>
</evidence>
<dbReference type="OrthoDB" id="766141at2"/>
<evidence type="ECO:0000313" key="2">
    <source>
        <dbReference type="EMBL" id="PTQ98156.1"/>
    </source>
</evidence>
<keyword evidence="1" id="KW-0812">Transmembrane</keyword>
<evidence type="ECO:0000256" key="1">
    <source>
        <dbReference type="SAM" id="Phobius"/>
    </source>
</evidence>
<reference evidence="2 3" key="1">
    <citation type="submission" date="2018-04" db="EMBL/GenBank/DDBJ databases">
        <title>Genomic Encyclopedia of Archaeal and Bacterial Type Strains, Phase II (KMG-II): from individual species to whole genera.</title>
        <authorList>
            <person name="Goeker M."/>
        </authorList>
    </citation>
    <scope>NUCLEOTIDE SEQUENCE [LARGE SCALE GENOMIC DNA]</scope>
    <source>
        <strain evidence="2 3">DSM 26809</strain>
    </source>
</reference>
<organism evidence="2 3">
    <name type="scientific">Mucilaginibacter yixingensis</name>
    <dbReference type="NCBI Taxonomy" id="1295612"/>
    <lineage>
        <taxon>Bacteria</taxon>
        <taxon>Pseudomonadati</taxon>
        <taxon>Bacteroidota</taxon>
        <taxon>Sphingobacteriia</taxon>
        <taxon>Sphingobacteriales</taxon>
        <taxon>Sphingobacteriaceae</taxon>
        <taxon>Mucilaginibacter</taxon>
    </lineage>
</organism>
<comment type="caution">
    <text evidence="2">The sequence shown here is derived from an EMBL/GenBank/DDBJ whole genome shotgun (WGS) entry which is preliminary data.</text>
</comment>
<name>A0A2T5JBA6_9SPHI</name>
<accession>A0A2T5JBA6</accession>
<keyword evidence="1" id="KW-0472">Membrane</keyword>